<dbReference type="AlphaFoldDB" id="A0A0A8XS10"/>
<reference evidence="1" key="2">
    <citation type="journal article" date="2015" name="Data Brief">
        <title>Shoot transcriptome of the giant reed, Arundo donax.</title>
        <authorList>
            <person name="Barrero R.A."/>
            <person name="Guerrero F.D."/>
            <person name="Moolhuijzen P."/>
            <person name="Goolsby J.A."/>
            <person name="Tidwell J."/>
            <person name="Bellgard S.E."/>
            <person name="Bellgard M.I."/>
        </authorList>
    </citation>
    <scope>NUCLEOTIDE SEQUENCE</scope>
    <source>
        <tissue evidence="1">Shoot tissue taken approximately 20 cm above the soil surface</tissue>
    </source>
</reference>
<accession>A0A0A8XS10</accession>
<evidence type="ECO:0000313" key="1">
    <source>
        <dbReference type="EMBL" id="JAD16596.1"/>
    </source>
</evidence>
<name>A0A0A8XS10_ARUDO</name>
<reference evidence="1" key="1">
    <citation type="submission" date="2014-09" db="EMBL/GenBank/DDBJ databases">
        <authorList>
            <person name="Magalhaes I.L.F."/>
            <person name="Oliveira U."/>
            <person name="Santos F.R."/>
            <person name="Vidigal T.H.D.A."/>
            <person name="Brescovit A.D."/>
            <person name="Santos A.J."/>
        </authorList>
    </citation>
    <scope>NUCLEOTIDE SEQUENCE</scope>
    <source>
        <tissue evidence="1">Shoot tissue taken approximately 20 cm above the soil surface</tissue>
    </source>
</reference>
<protein>
    <submittedName>
        <fullName evidence="1">Uncharacterized protein</fullName>
    </submittedName>
</protein>
<organism evidence="1">
    <name type="scientific">Arundo donax</name>
    <name type="common">Giant reed</name>
    <name type="synonym">Donax arundinaceus</name>
    <dbReference type="NCBI Taxonomy" id="35708"/>
    <lineage>
        <taxon>Eukaryota</taxon>
        <taxon>Viridiplantae</taxon>
        <taxon>Streptophyta</taxon>
        <taxon>Embryophyta</taxon>
        <taxon>Tracheophyta</taxon>
        <taxon>Spermatophyta</taxon>
        <taxon>Magnoliopsida</taxon>
        <taxon>Liliopsida</taxon>
        <taxon>Poales</taxon>
        <taxon>Poaceae</taxon>
        <taxon>PACMAD clade</taxon>
        <taxon>Arundinoideae</taxon>
        <taxon>Arundineae</taxon>
        <taxon>Arundo</taxon>
    </lineage>
</organism>
<sequence length="70" mass="7974">MSLNQQPYMIHGRKLSHQLVNHKESSKLDHIGFIATASSITSCQLLPFFLSCYLSCILPCFSQDYNIKLL</sequence>
<proteinExistence type="predicted"/>
<dbReference type="EMBL" id="GBRH01281299">
    <property type="protein sequence ID" value="JAD16596.1"/>
    <property type="molecule type" value="Transcribed_RNA"/>
</dbReference>